<dbReference type="OMA" id="HAHGGNF"/>
<dbReference type="AlphaFoldDB" id="A0A336K395"/>
<dbReference type="Gene3D" id="3.40.630.30">
    <property type="match status" value="1"/>
</dbReference>
<feature type="domain" description="Nudix hydrolase" evidence="3">
    <location>
        <begin position="157"/>
        <end position="286"/>
    </location>
</feature>
<keyword evidence="2" id="KW-0378">Hydrolase</keyword>
<dbReference type="PANTHER" id="PTHR13994:SF13">
    <property type="entry name" value="FI03680P"/>
    <property type="match status" value="1"/>
</dbReference>
<accession>A0A336K395</accession>
<dbReference type="PROSITE" id="PS51462">
    <property type="entry name" value="NUDIX"/>
    <property type="match status" value="1"/>
</dbReference>
<name>A0A336K395_CULSO</name>
<comment type="similarity">
    <text evidence="1">Belongs to the Nudix hydrolase family.</text>
</comment>
<dbReference type="EMBL" id="UFQS01000042">
    <property type="protein sequence ID" value="SSW98332.1"/>
    <property type="molecule type" value="Genomic_DNA"/>
</dbReference>
<dbReference type="FunFam" id="3.90.79.10:FF:000015">
    <property type="entry name" value="Nudix hydrolase 8"/>
    <property type="match status" value="1"/>
</dbReference>
<dbReference type="InterPro" id="IPR040618">
    <property type="entry name" value="Pre-Nudix"/>
</dbReference>
<evidence type="ECO:0000256" key="1">
    <source>
        <dbReference type="ARBA" id="ARBA00005582"/>
    </source>
</evidence>
<reference evidence="4" key="1">
    <citation type="submission" date="2018-04" db="EMBL/GenBank/DDBJ databases">
        <authorList>
            <person name="Go L.Y."/>
            <person name="Mitchell J.A."/>
        </authorList>
    </citation>
    <scope>NUCLEOTIDE SEQUENCE</scope>
    <source>
        <tissue evidence="4">Whole organism</tissue>
    </source>
</reference>
<evidence type="ECO:0000256" key="2">
    <source>
        <dbReference type="ARBA" id="ARBA00022801"/>
    </source>
</evidence>
<evidence type="ECO:0000259" key="3">
    <source>
        <dbReference type="PROSITE" id="PS51462"/>
    </source>
</evidence>
<dbReference type="GO" id="GO:0047631">
    <property type="term" value="F:ADP-ribose diphosphatase activity"/>
    <property type="evidence" value="ECO:0007669"/>
    <property type="project" value="TreeGrafter"/>
</dbReference>
<dbReference type="SUPFAM" id="SSF55811">
    <property type="entry name" value="Nudix"/>
    <property type="match status" value="1"/>
</dbReference>
<dbReference type="Gene3D" id="3.90.79.10">
    <property type="entry name" value="Nucleoside Triphosphate Pyrophosphohydrolase"/>
    <property type="match status" value="1"/>
</dbReference>
<dbReference type="EMBL" id="UFQT01000042">
    <property type="protein sequence ID" value="SSX18718.1"/>
    <property type="molecule type" value="Genomic_DNA"/>
</dbReference>
<dbReference type="Pfam" id="PF18290">
    <property type="entry name" value="Nudix_hydro"/>
    <property type="match status" value="1"/>
</dbReference>
<dbReference type="GO" id="GO:0051287">
    <property type="term" value="F:NAD binding"/>
    <property type="evidence" value="ECO:0007669"/>
    <property type="project" value="TreeGrafter"/>
</dbReference>
<protein>
    <submittedName>
        <fullName evidence="4">CSON010520 protein</fullName>
    </submittedName>
</protein>
<reference evidence="5" key="2">
    <citation type="submission" date="2018-07" db="EMBL/GenBank/DDBJ databases">
        <authorList>
            <person name="Quirk P.G."/>
            <person name="Krulwich T.A."/>
        </authorList>
    </citation>
    <scope>NUCLEOTIDE SEQUENCE</scope>
</reference>
<sequence>MNKYFNLILICNRRVNFKRYPENFLKQIIIRKMSSSSPDNKATVMQASDSWFNKYKNAPETPEGLFRGVLDRFNGITVDSVMEDCDDEKFESKLKESLEFWTKEKRRGIWFKIHLKNSGWVPILAKHEFDFHHAKEGFVMMCRWLPRVDFNIPPYAHTMVGVGAVVVNDKNQVLVVSENNALVKNSWKLPGGYLERNENFIDGGIREVFEETHIETQYETLIAIRHAHGAGFGCSDLYIVMALKPVSEEITKCEREIAKCEWMDIDTYLNHPNVHETNRSFMRSYLNYKKNGVKIICREDVHQILKKKYNIFEIETSSSK</sequence>
<dbReference type="Pfam" id="PF00293">
    <property type="entry name" value="NUDIX"/>
    <property type="match status" value="1"/>
</dbReference>
<dbReference type="GO" id="GO:0035529">
    <property type="term" value="F:NADH pyrophosphatase activity"/>
    <property type="evidence" value="ECO:0007669"/>
    <property type="project" value="TreeGrafter"/>
</dbReference>
<organism evidence="4">
    <name type="scientific">Culicoides sonorensis</name>
    <name type="common">Biting midge</name>
    <dbReference type="NCBI Taxonomy" id="179676"/>
    <lineage>
        <taxon>Eukaryota</taxon>
        <taxon>Metazoa</taxon>
        <taxon>Ecdysozoa</taxon>
        <taxon>Arthropoda</taxon>
        <taxon>Hexapoda</taxon>
        <taxon>Insecta</taxon>
        <taxon>Pterygota</taxon>
        <taxon>Neoptera</taxon>
        <taxon>Endopterygota</taxon>
        <taxon>Diptera</taxon>
        <taxon>Nematocera</taxon>
        <taxon>Chironomoidea</taxon>
        <taxon>Ceratopogonidae</taxon>
        <taxon>Ceratopogoninae</taxon>
        <taxon>Culicoides</taxon>
        <taxon>Monoculicoides</taxon>
    </lineage>
</organism>
<dbReference type="PRINTS" id="PR01356">
    <property type="entry name" value="GFGPROTEIN"/>
</dbReference>
<dbReference type="PANTHER" id="PTHR13994">
    <property type="entry name" value="NUDIX HYDROLASE RELATED"/>
    <property type="match status" value="1"/>
</dbReference>
<dbReference type="InterPro" id="IPR003293">
    <property type="entry name" value="Nudix_hydrolase6-like"/>
</dbReference>
<gene>
    <name evidence="4" type="primary">CSON010520</name>
</gene>
<evidence type="ECO:0000313" key="4">
    <source>
        <dbReference type="EMBL" id="SSW98332.1"/>
    </source>
</evidence>
<dbReference type="CDD" id="cd04670">
    <property type="entry name" value="NUDIX_ASFGF2_Nudt6"/>
    <property type="match status" value="1"/>
</dbReference>
<proteinExistence type="inferred from homology"/>
<dbReference type="InterPro" id="IPR000086">
    <property type="entry name" value="NUDIX_hydrolase_dom"/>
</dbReference>
<dbReference type="InterPro" id="IPR015797">
    <property type="entry name" value="NUDIX_hydrolase-like_dom_sf"/>
</dbReference>
<evidence type="ECO:0000313" key="5">
    <source>
        <dbReference type="EMBL" id="SSX18718.1"/>
    </source>
</evidence>
<dbReference type="VEuPathDB" id="VectorBase:CSON010520"/>